<dbReference type="OrthoDB" id="409593at2759"/>
<gene>
    <name evidence="2" type="ORF">C1SCF055_LOCUS21805</name>
</gene>
<evidence type="ECO:0000313" key="4">
    <source>
        <dbReference type="Proteomes" id="UP001152797"/>
    </source>
</evidence>
<evidence type="ECO:0000313" key="2">
    <source>
        <dbReference type="EMBL" id="CAI3995215.1"/>
    </source>
</evidence>
<dbReference type="AlphaFoldDB" id="A0A9P1CPL8"/>
<comment type="caution">
    <text evidence="2">The sequence shown here is derived from an EMBL/GenBank/DDBJ whole genome shotgun (WGS) entry which is preliminary data.</text>
</comment>
<feature type="region of interest" description="Disordered" evidence="1">
    <location>
        <begin position="555"/>
        <end position="577"/>
    </location>
</feature>
<sequence>MAEPSDSASVAETAFELFGGHSFDADNLSVGDVVFPETAKSGSIPTTFGRNVFDNLDFARAVDSCFKALESKPVMLPWETRAWRPIFQQNFDFMEDFSMGSIYRPILPGPVAEHSVQKKVKLSPPAVLTSNFSRAVVKHPEETWMDKRDSELQTGLKRWLTCIISWDPMEKVVQELRGCSTIADGLSLLRDYMGTKAPATLYKRVNSLGILFQHIKLHEFPCSELQLYQALCDLRRAGCKPSRIKGIVEAVTFCRFVFDISKLQECVSSRRCLGVARGLPSDSPCQAAPLTVVQLTELHRLVRESADVWDRVFAGAVLFCVYSRSRWMDFQHGSELKLELVGDDIRYISCKVSTHKAMHASAFRFRFLELCAPAHGVVDSDWIGCWMDARASVGIQEVHPPMPAPSVEGKPTVRPLGTDECGSWLRLLLQLNPVASQNEVRITSHSCKCTILSYAAKRGLPHEERLVLGHHAHQGRMADVYARDAEARPMRMMEELWTRSGIKGSFQMSELEQVKQQSDEAGLKTFSGLAFACGTPQSQPDDAAFGAFAAGDKQIQQEQLESPRQQDEGLCETAEQGPQGLSPFLDLTKDKDLHFFLDFLEAELNVLVYIHLAPPGGTASASQKVGEIRSIGIPREPEDFVARAAATGHQRNLFAEDWSARDSFVLEYASIRKWLKRASELASKERDLHDSLDPLDPEVARVLKGKKLLALEEILNDIGFPDRHLVEKGWLVEDENPDLDMPVVVRRFGLTQKSKVRVIDDFKQCGVNGSTGLHEKYVLYSMDAIAATLVRALSVGRPEGETLGGTTFYLVAAYQQYAIHPKEREGVRIYVKGVEQGVAKVYKISALPFGALRCAAGFLLISTAFACFGQVCLGFWWSIFFGNFPTLTTASIAAQCKAQVHWLLYLLGIDFTRDGDKAGAFEETFKALGLLIDLTNFSAGKVQIGHTDSRKQELLDLIASPLGQNCLKPKDAEKLGGRLRWYDTFQFGRFANYSMRVIGRRATSCSLDGSLDLQLCLALQFLKEHVSVTKPEELTKSAGQTYYIFTDGAIESTADGSQIVASVGGILCNINGEAEAFFSERVPQLILDLFLQRSSHPIFEVELLAARVAAHVWAPAIAKSYVVFYVDNEAARFGLEECLRIQTLLSNPVVRNPATVGRWFRFG</sequence>
<accession>A0A9P1CPL8</accession>
<keyword evidence="4" id="KW-1185">Reference proteome</keyword>
<protein>
    <submittedName>
        <fullName evidence="2">Uncharacterized protein</fullName>
    </submittedName>
</protein>
<evidence type="ECO:0000256" key="1">
    <source>
        <dbReference type="SAM" id="MobiDB-lite"/>
    </source>
</evidence>
<dbReference type="Proteomes" id="UP001152797">
    <property type="component" value="Unassembled WGS sequence"/>
</dbReference>
<reference evidence="2" key="1">
    <citation type="submission" date="2022-10" db="EMBL/GenBank/DDBJ databases">
        <authorList>
            <person name="Chen Y."/>
            <person name="Dougan E. K."/>
            <person name="Chan C."/>
            <person name="Rhodes N."/>
            <person name="Thang M."/>
        </authorList>
    </citation>
    <scope>NUCLEOTIDE SEQUENCE</scope>
</reference>
<evidence type="ECO:0000313" key="3">
    <source>
        <dbReference type="EMBL" id="CAL1148590.1"/>
    </source>
</evidence>
<organism evidence="2">
    <name type="scientific">Cladocopium goreaui</name>
    <dbReference type="NCBI Taxonomy" id="2562237"/>
    <lineage>
        <taxon>Eukaryota</taxon>
        <taxon>Sar</taxon>
        <taxon>Alveolata</taxon>
        <taxon>Dinophyceae</taxon>
        <taxon>Suessiales</taxon>
        <taxon>Symbiodiniaceae</taxon>
        <taxon>Cladocopium</taxon>
    </lineage>
</organism>
<proteinExistence type="predicted"/>
<dbReference type="EMBL" id="CAMXCT030002046">
    <property type="protein sequence ID" value="CAL4782527.1"/>
    <property type="molecule type" value="Genomic_DNA"/>
</dbReference>
<reference evidence="3" key="2">
    <citation type="submission" date="2024-04" db="EMBL/GenBank/DDBJ databases">
        <authorList>
            <person name="Chen Y."/>
            <person name="Shah S."/>
            <person name="Dougan E. K."/>
            <person name="Thang M."/>
            <person name="Chan C."/>
        </authorList>
    </citation>
    <scope>NUCLEOTIDE SEQUENCE [LARGE SCALE GENOMIC DNA]</scope>
</reference>
<name>A0A9P1CPL8_9DINO</name>
<dbReference type="EMBL" id="CAMXCT010002046">
    <property type="protein sequence ID" value="CAI3995215.1"/>
    <property type="molecule type" value="Genomic_DNA"/>
</dbReference>
<dbReference type="EMBL" id="CAMXCT020002046">
    <property type="protein sequence ID" value="CAL1148590.1"/>
    <property type="molecule type" value="Genomic_DNA"/>
</dbReference>